<dbReference type="PIRSF" id="PIRSF020419">
    <property type="entry name" value="Fe_uptake_reg_CjrA_prd"/>
    <property type="match status" value="1"/>
</dbReference>
<dbReference type="RefSeq" id="WP_124924451.1">
    <property type="nucleotide sequence ID" value="NZ_BMOH01000001.1"/>
</dbReference>
<dbReference type="Pfam" id="PF04187">
    <property type="entry name" value="Cofac_haem_bdg"/>
    <property type="match status" value="1"/>
</dbReference>
<dbReference type="OrthoDB" id="9795827at2"/>
<dbReference type="CDD" id="cd14727">
    <property type="entry name" value="ChanN-like"/>
    <property type="match status" value="1"/>
</dbReference>
<proteinExistence type="predicted"/>
<protein>
    <recommendedName>
        <fullName evidence="1">Haem-binding uptake Tiki superfamily ChaN domain-containing protein</fullName>
    </recommendedName>
</protein>
<keyword evidence="3" id="KW-1185">Reference proteome</keyword>
<dbReference type="Gene3D" id="3.40.50.11550">
    <property type="match status" value="1"/>
</dbReference>
<evidence type="ECO:0000313" key="3">
    <source>
        <dbReference type="Proteomes" id="UP000267535"/>
    </source>
</evidence>
<dbReference type="Proteomes" id="UP000267535">
    <property type="component" value="Unassembled WGS sequence"/>
</dbReference>
<dbReference type="InterPro" id="IPR007314">
    <property type="entry name" value="Cofac_haem-bd_dom"/>
</dbReference>
<reference evidence="2 3" key="1">
    <citation type="submission" date="2018-11" db="EMBL/GenBank/DDBJ databases">
        <title>The draft genome sequence of Amphritea balenae JAMM 1525T.</title>
        <authorList>
            <person name="Fang Z."/>
            <person name="Zhang Y."/>
            <person name="Han X."/>
        </authorList>
    </citation>
    <scope>NUCLEOTIDE SEQUENCE [LARGE SCALE GENOMIC DNA]</scope>
    <source>
        <strain evidence="2 3">JAMM 1525</strain>
    </source>
</reference>
<dbReference type="PROSITE" id="PS51257">
    <property type="entry name" value="PROKAR_LIPOPROTEIN"/>
    <property type="match status" value="1"/>
</dbReference>
<gene>
    <name evidence="2" type="ORF">EHS89_02125</name>
</gene>
<evidence type="ECO:0000259" key="1">
    <source>
        <dbReference type="Pfam" id="PF04187"/>
    </source>
</evidence>
<feature type="domain" description="Haem-binding uptake Tiki superfamily ChaN" evidence="1">
    <location>
        <begin position="70"/>
        <end position="267"/>
    </location>
</feature>
<dbReference type="SUPFAM" id="SSF159501">
    <property type="entry name" value="EreA/ChaN-like"/>
    <property type="match status" value="1"/>
</dbReference>
<sequence length="327" mass="36834">MVSKPADKFRLTPAFSKILVTICSLLILSGCLQQSQTIQTEWQSPLLKDHPLNGQIFDIKNNSNISYSQLINQLGNYRYILIGEKHDNPDHHKLERQLLGDLQQSSATRVVLEMLNQQQSSGFNQLNASSSNKEIKDALHWPDKGWPWKDYSGLVVSALQNNNDIRGGNLKRSLLMDIYRGAKPDEARFTTVSKISSDIKQTILKQVYESHCKTIATDQLAPMVEIQISRDASMAYNLTQKLTSTQQAILFTGGFHGRKDTGVAQHLVQLGADKREIITVQLVEADEHALTAQDYPFASPQIADYIMFTPKYSDQDYCAPLRKTAEH</sequence>
<dbReference type="Gene3D" id="1.10.8.760">
    <property type="entry name" value="Haem-binding uptake, Tiki superfamily, ChaN, domain 2"/>
    <property type="match status" value="1"/>
</dbReference>
<organism evidence="2 3">
    <name type="scientific">Amphritea balenae</name>
    <dbReference type="NCBI Taxonomy" id="452629"/>
    <lineage>
        <taxon>Bacteria</taxon>
        <taxon>Pseudomonadati</taxon>
        <taxon>Pseudomonadota</taxon>
        <taxon>Gammaproteobacteria</taxon>
        <taxon>Oceanospirillales</taxon>
        <taxon>Oceanospirillaceae</taxon>
        <taxon>Amphritea</taxon>
    </lineage>
</organism>
<dbReference type="InterPro" id="IPR016773">
    <property type="entry name" value="Fe3_uptake_reg_CjrA_prd"/>
</dbReference>
<evidence type="ECO:0000313" key="2">
    <source>
        <dbReference type="EMBL" id="RRD01378.1"/>
    </source>
</evidence>
<dbReference type="EMBL" id="RQXV01000001">
    <property type="protein sequence ID" value="RRD01378.1"/>
    <property type="molecule type" value="Genomic_DNA"/>
</dbReference>
<name>A0A3P1SWG9_9GAMM</name>
<comment type="caution">
    <text evidence="2">The sequence shown here is derived from an EMBL/GenBank/DDBJ whole genome shotgun (WGS) entry which is preliminary data.</text>
</comment>
<dbReference type="AlphaFoldDB" id="A0A3P1SWG9"/>
<accession>A0A3P1SWG9</accession>